<dbReference type="InterPro" id="IPR020904">
    <property type="entry name" value="Sc_DH/Rdtase_CS"/>
</dbReference>
<evidence type="ECO:0000256" key="5">
    <source>
        <dbReference type="SAM" id="Phobius"/>
    </source>
</evidence>
<protein>
    <submittedName>
        <fullName evidence="6">Putative 17-beta-hydroxysteroid dehydrogenase</fullName>
    </submittedName>
</protein>
<proteinExistence type="inferred from homology"/>
<keyword evidence="5" id="KW-0812">Transmembrane</keyword>
<dbReference type="PANTHER" id="PTHR43899">
    <property type="entry name" value="RH59310P"/>
    <property type="match status" value="1"/>
</dbReference>
<comment type="subcellular location">
    <subcellularLocation>
        <location evidence="1">Endoplasmic reticulum</location>
    </subcellularLocation>
</comment>
<dbReference type="FunFam" id="3.40.50.720:FF:000137">
    <property type="entry name" value="Hydroxysteroid (17-beta) dehydrogenase 3"/>
    <property type="match status" value="1"/>
</dbReference>
<dbReference type="AlphaFoldDB" id="A0A1Q3EWA6"/>
<dbReference type="PRINTS" id="PR00080">
    <property type="entry name" value="SDRFAMILY"/>
</dbReference>
<dbReference type="PIRSF" id="PIRSF000126">
    <property type="entry name" value="11-beta-HSD1"/>
    <property type="match status" value="1"/>
</dbReference>
<dbReference type="InterPro" id="IPR036291">
    <property type="entry name" value="NAD(P)-bd_dom_sf"/>
</dbReference>
<feature type="transmembrane region" description="Helical" evidence="5">
    <location>
        <begin position="275"/>
        <end position="295"/>
    </location>
</feature>
<evidence type="ECO:0000256" key="4">
    <source>
        <dbReference type="RuleBase" id="RU000363"/>
    </source>
</evidence>
<keyword evidence="5" id="KW-0472">Membrane</keyword>
<dbReference type="PRINTS" id="PR00081">
    <property type="entry name" value="GDHRDH"/>
</dbReference>
<evidence type="ECO:0000256" key="1">
    <source>
        <dbReference type="ARBA" id="ARBA00004240"/>
    </source>
</evidence>
<dbReference type="CDD" id="cd05356">
    <property type="entry name" value="17beta-HSD1_like_SDR_c"/>
    <property type="match status" value="1"/>
</dbReference>
<evidence type="ECO:0000256" key="2">
    <source>
        <dbReference type="ARBA" id="ARBA00022857"/>
    </source>
</evidence>
<keyword evidence="5" id="KW-1133">Transmembrane helix</keyword>
<dbReference type="GO" id="GO:0005783">
    <property type="term" value="C:endoplasmic reticulum"/>
    <property type="evidence" value="ECO:0007669"/>
    <property type="project" value="UniProtKB-SubCell"/>
</dbReference>
<dbReference type="InterPro" id="IPR051019">
    <property type="entry name" value="VLCFA-Steroid_DH"/>
</dbReference>
<dbReference type="InterPro" id="IPR002347">
    <property type="entry name" value="SDR_fam"/>
</dbReference>
<feature type="transmembrane region" description="Helical" evidence="5">
    <location>
        <begin position="12"/>
        <end position="30"/>
    </location>
</feature>
<dbReference type="SUPFAM" id="SSF51735">
    <property type="entry name" value="NAD(P)-binding Rossmann-fold domains"/>
    <property type="match status" value="1"/>
</dbReference>
<reference evidence="6" key="1">
    <citation type="submission" date="2017-01" db="EMBL/GenBank/DDBJ databases">
        <title>A deep insight into the sialotranscriptome of adult male and female Cluex tarsalis mosquitoes.</title>
        <authorList>
            <person name="Ribeiro J.M."/>
            <person name="Moreira F."/>
            <person name="Bernard K.A."/>
            <person name="Calvo E."/>
        </authorList>
    </citation>
    <scope>NUCLEOTIDE SEQUENCE</scope>
    <source>
        <strain evidence="6">Kern County</strain>
        <tissue evidence="6">Salivary glands</tissue>
    </source>
</reference>
<dbReference type="GO" id="GO:0016491">
    <property type="term" value="F:oxidoreductase activity"/>
    <property type="evidence" value="ECO:0007669"/>
    <property type="project" value="UniProtKB-KW"/>
</dbReference>
<evidence type="ECO:0000313" key="6">
    <source>
        <dbReference type="EMBL" id="JAV19488.1"/>
    </source>
</evidence>
<dbReference type="PANTHER" id="PTHR43899:SF9">
    <property type="entry name" value="MIP25013P-RELATED"/>
    <property type="match status" value="1"/>
</dbReference>
<comment type="similarity">
    <text evidence="4">Belongs to the short-chain dehydrogenases/reductases (SDR) family.</text>
</comment>
<evidence type="ECO:0000256" key="3">
    <source>
        <dbReference type="ARBA" id="ARBA00023002"/>
    </source>
</evidence>
<name>A0A1Q3EWA6_CULTA</name>
<dbReference type="Pfam" id="PF00106">
    <property type="entry name" value="adh_short"/>
    <property type="match status" value="1"/>
</dbReference>
<dbReference type="EMBL" id="GFDL01015557">
    <property type="protein sequence ID" value="JAV19488.1"/>
    <property type="molecule type" value="Transcribed_RNA"/>
</dbReference>
<keyword evidence="3" id="KW-0560">Oxidoreductase</keyword>
<feature type="transmembrane region" description="Helical" evidence="5">
    <location>
        <begin position="175"/>
        <end position="196"/>
    </location>
</feature>
<dbReference type="Gene3D" id="3.40.50.720">
    <property type="entry name" value="NAD(P)-binding Rossmann-like Domain"/>
    <property type="match status" value="1"/>
</dbReference>
<accession>A0A1Q3EWA6</accession>
<keyword evidence="2" id="KW-0521">NADP</keyword>
<sequence>MFWWIGVYATLVWAYNGFLESLLAIIWGSIRATVRHEKLAERYGPWAVITGSTDGIGKCYAQNLAAKGLNIALLSRSKQKLDQVGDELEKSYGVQTKRVVVDFNGGHEIYDQLREQLTAMDVGLLVNNVGYLPELATLDQHTEQDLLSVVNLNVVAATILTRIVLPGMRERRRGIVINIGSSSGHIPVAFMAAYAASKAYLHSLGLALRQELRGSGVEVQVVAPSIVRTNMSEQYESKMPWYVTILGVEQMARFGVFTIGKTAFTSGHWQHCFEVLWQGLVPLSLAVKIVSGVLYKGARRSQ</sequence>
<organism evidence="6">
    <name type="scientific">Culex tarsalis</name>
    <name type="common">Encephalitis mosquito</name>
    <dbReference type="NCBI Taxonomy" id="7177"/>
    <lineage>
        <taxon>Eukaryota</taxon>
        <taxon>Metazoa</taxon>
        <taxon>Ecdysozoa</taxon>
        <taxon>Arthropoda</taxon>
        <taxon>Hexapoda</taxon>
        <taxon>Insecta</taxon>
        <taxon>Pterygota</taxon>
        <taxon>Neoptera</taxon>
        <taxon>Endopterygota</taxon>
        <taxon>Diptera</taxon>
        <taxon>Nematocera</taxon>
        <taxon>Culicoidea</taxon>
        <taxon>Culicidae</taxon>
        <taxon>Culicinae</taxon>
        <taxon>Culicini</taxon>
        <taxon>Culex</taxon>
        <taxon>Culex</taxon>
    </lineage>
</organism>
<dbReference type="PROSITE" id="PS00061">
    <property type="entry name" value="ADH_SHORT"/>
    <property type="match status" value="1"/>
</dbReference>